<dbReference type="EMBL" id="DXCV01000039">
    <property type="protein sequence ID" value="HIY88188.1"/>
    <property type="molecule type" value="Genomic_DNA"/>
</dbReference>
<organism evidence="3 4">
    <name type="scientific">Candidatus Bacteroides pullicola</name>
    <dbReference type="NCBI Taxonomy" id="2838475"/>
    <lineage>
        <taxon>Bacteria</taxon>
        <taxon>Pseudomonadati</taxon>
        <taxon>Bacteroidota</taxon>
        <taxon>Bacteroidia</taxon>
        <taxon>Bacteroidales</taxon>
        <taxon>Bacteroidaceae</taxon>
        <taxon>Bacteroides</taxon>
    </lineage>
</organism>
<reference evidence="3" key="1">
    <citation type="journal article" date="2021" name="PeerJ">
        <title>Extensive microbial diversity within the chicken gut microbiome revealed by metagenomics and culture.</title>
        <authorList>
            <person name="Gilroy R."/>
            <person name="Ravi A."/>
            <person name="Getino M."/>
            <person name="Pursley I."/>
            <person name="Horton D.L."/>
            <person name="Alikhan N.F."/>
            <person name="Baker D."/>
            <person name="Gharbi K."/>
            <person name="Hall N."/>
            <person name="Watson M."/>
            <person name="Adriaenssens E.M."/>
            <person name="Foster-Nyarko E."/>
            <person name="Jarju S."/>
            <person name="Secka A."/>
            <person name="Antonio M."/>
            <person name="Oren A."/>
            <person name="Chaudhuri R.R."/>
            <person name="La Ragione R."/>
            <person name="Hildebrand F."/>
            <person name="Pallen M.J."/>
        </authorList>
    </citation>
    <scope>NUCLEOTIDE SEQUENCE</scope>
    <source>
        <strain evidence="3">Gambia2-208</strain>
    </source>
</reference>
<gene>
    <name evidence="3" type="ORF">H9824_05735</name>
</gene>
<evidence type="ECO:0000313" key="4">
    <source>
        <dbReference type="Proteomes" id="UP000886851"/>
    </source>
</evidence>
<dbReference type="InterPro" id="IPR018957">
    <property type="entry name" value="Znf_C3HC4_RING-type"/>
</dbReference>
<protein>
    <recommendedName>
        <fullName evidence="2">Zinc finger C3HC4 RING-type domain-containing protein</fullName>
    </recommendedName>
</protein>
<keyword evidence="1" id="KW-0479">Metal-binding</keyword>
<evidence type="ECO:0000259" key="2">
    <source>
        <dbReference type="Pfam" id="PF00097"/>
    </source>
</evidence>
<evidence type="ECO:0000256" key="1">
    <source>
        <dbReference type="ARBA" id="ARBA00022723"/>
    </source>
</evidence>
<dbReference type="GO" id="GO:0046872">
    <property type="term" value="F:metal ion binding"/>
    <property type="evidence" value="ECO:0007669"/>
    <property type="project" value="UniProtKB-KW"/>
</dbReference>
<accession>A0A9D1ZI53</accession>
<proteinExistence type="predicted"/>
<comment type="caution">
    <text evidence="3">The sequence shown here is derived from an EMBL/GenBank/DDBJ whole genome shotgun (WGS) entry which is preliminary data.</text>
</comment>
<dbReference type="AlphaFoldDB" id="A0A9D1ZI53"/>
<reference evidence="3" key="2">
    <citation type="submission" date="2021-04" db="EMBL/GenBank/DDBJ databases">
        <authorList>
            <person name="Gilroy R."/>
        </authorList>
    </citation>
    <scope>NUCLEOTIDE SEQUENCE</scope>
    <source>
        <strain evidence="3">Gambia2-208</strain>
    </source>
</reference>
<sequence>MPKAAATCRHKCCISCIQEFRNSAGEDVREMTMTVSLRMKLE</sequence>
<dbReference type="Pfam" id="PF00097">
    <property type="entry name" value="zf-C3HC4"/>
    <property type="match status" value="1"/>
</dbReference>
<name>A0A9D1ZI53_9BACE</name>
<evidence type="ECO:0000313" key="3">
    <source>
        <dbReference type="EMBL" id="HIY88188.1"/>
    </source>
</evidence>
<dbReference type="Proteomes" id="UP000886851">
    <property type="component" value="Unassembled WGS sequence"/>
</dbReference>
<feature type="domain" description="Zinc finger C3HC4 RING-type" evidence="2">
    <location>
        <begin position="4"/>
        <end position="23"/>
    </location>
</feature>